<organism evidence="3 4">
    <name type="scientific">Streptosporangium minutum</name>
    <dbReference type="NCBI Taxonomy" id="569862"/>
    <lineage>
        <taxon>Bacteria</taxon>
        <taxon>Bacillati</taxon>
        <taxon>Actinomycetota</taxon>
        <taxon>Actinomycetes</taxon>
        <taxon>Streptosporangiales</taxon>
        <taxon>Streptosporangiaceae</taxon>
        <taxon>Streptosporangium</taxon>
    </lineage>
</organism>
<dbReference type="InterPro" id="IPR058058">
    <property type="entry name" value="CBU_0592-like"/>
</dbReference>
<gene>
    <name evidence="3" type="ORF">CA984_22485</name>
</gene>
<dbReference type="Pfam" id="PF26604">
    <property type="entry name" value="CBU_0592"/>
    <property type="match status" value="1"/>
</dbReference>
<feature type="transmembrane region" description="Helical" evidence="1">
    <location>
        <begin position="16"/>
        <end position="36"/>
    </location>
</feature>
<reference evidence="3 4" key="1">
    <citation type="submission" date="2017-05" db="EMBL/GenBank/DDBJ databases">
        <title>Biotechnological potential of actinobacteria isolated from South African environments.</title>
        <authorList>
            <person name="Le Roes-Hill M."/>
            <person name="Prins A."/>
            <person name="Durrell K.A."/>
        </authorList>
    </citation>
    <scope>NUCLEOTIDE SEQUENCE [LARGE SCALE GENOMIC DNA]</scope>
    <source>
        <strain evidence="3">M26</strain>
    </source>
</reference>
<keyword evidence="1" id="KW-0812">Transmembrane</keyword>
<protein>
    <recommendedName>
        <fullName evidence="2">CBU-0592-like domain-containing protein</fullName>
    </recommendedName>
</protein>
<dbReference type="EMBL" id="NGFP01000106">
    <property type="protein sequence ID" value="OUC94426.1"/>
    <property type="molecule type" value="Genomic_DNA"/>
</dbReference>
<feature type="transmembrane region" description="Helical" evidence="1">
    <location>
        <begin position="72"/>
        <end position="91"/>
    </location>
</feature>
<evidence type="ECO:0000313" key="3">
    <source>
        <dbReference type="EMBL" id="OUC94426.1"/>
    </source>
</evidence>
<evidence type="ECO:0000256" key="1">
    <source>
        <dbReference type="SAM" id="Phobius"/>
    </source>
</evidence>
<feature type="domain" description="CBU-0592-like" evidence="2">
    <location>
        <begin position="19"/>
        <end position="93"/>
    </location>
</feature>
<feature type="transmembrane region" description="Helical" evidence="1">
    <location>
        <begin position="48"/>
        <end position="66"/>
    </location>
</feature>
<comment type="caution">
    <text evidence="3">The sequence shown here is derived from an EMBL/GenBank/DDBJ whole genome shotgun (WGS) entry which is preliminary data.</text>
</comment>
<keyword evidence="1" id="KW-1133">Transmembrane helix</keyword>
<accession>A0A243RI17</accession>
<proteinExistence type="predicted"/>
<dbReference type="Proteomes" id="UP000194761">
    <property type="component" value="Unassembled WGS sequence"/>
</dbReference>
<dbReference type="AlphaFoldDB" id="A0A243RI17"/>
<evidence type="ECO:0000259" key="2">
    <source>
        <dbReference type="Pfam" id="PF26604"/>
    </source>
</evidence>
<dbReference type="NCBIfam" id="NF047864">
    <property type="entry name" value="CBU_0592_membra"/>
    <property type="match status" value="1"/>
</dbReference>
<sequence>MGACPPSPPACDPVSLLINALGWLGAGVMLYGYAMVSASRMAGDGMPFQTINLVGAIALMINTAYHSAWPSAILNVVWGVIGLVAVTRMVMARTRKKTVNVP</sequence>
<keyword evidence="1" id="KW-0472">Membrane</keyword>
<name>A0A243RI17_9ACTN</name>
<evidence type="ECO:0000313" key="4">
    <source>
        <dbReference type="Proteomes" id="UP000194761"/>
    </source>
</evidence>
<keyword evidence="4" id="KW-1185">Reference proteome</keyword>